<organism evidence="1 2">
    <name type="scientific">Desulfoluna butyratoxydans</name>
    <dbReference type="NCBI Taxonomy" id="231438"/>
    <lineage>
        <taxon>Bacteria</taxon>
        <taxon>Pseudomonadati</taxon>
        <taxon>Thermodesulfobacteriota</taxon>
        <taxon>Desulfobacteria</taxon>
        <taxon>Desulfobacterales</taxon>
        <taxon>Desulfolunaceae</taxon>
        <taxon>Desulfoluna</taxon>
    </lineage>
</organism>
<accession>A0A4U8YXJ5</accession>
<protein>
    <submittedName>
        <fullName evidence="1">Uncharacterized protein</fullName>
    </submittedName>
</protein>
<evidence type="ECO:0000313" key="1">
    <source>
        <dbReference type="EMBL" id="VFQ46183.1"/>
    </source>
</evidence>
<gene>
    <name evidence="1" type="ORF">MSL71_38460</name>
</gene>
<reference evidence="1 2" key="1">
    <citation type="submission" date="2019-03" db="EMBL/GenBank/DDBJ databases">
        <authorList>
            <person name="Nijsse B."/>
        </authorList>
    </citation>
    <scope>NUCLEOTIDE SEQUENCE [LARGE SCALE GENOMIC DNA]</scope>
    <source>
        <strain evidence="1">Desulfoluna butyratoxydans MSL71</strain>
    </source>
</reference>
<sequence length="363" mass="40527">MADSTWDGLLLRTSLSDDGSLPRKVTSSSPDVICSGSVPPENPDEYVDPANYSNGYSNRIFNNVSNYFYIRAKNISSSVQEKYLHAYWAQSNLILLPSVWKDNYMRTSSNADGVKVKAENKGDIVANTEDAFRWEPTTPDPNTHYCIVAQASDSIDPSVGVPEDNFESAAAWSDWLAQRGNWSWRNTVYVASDSPDLTQTTGHKIQIPGDPVDPPHLYNLYIKCTNVPVGWSFQFTSGTVIELPPGYENPVDTLTKPKADVTNPNDNIGGHWYLPAQFMTNISVSVWFNGIPPNSNTKWQLKINEVTDDDTLSLYTTALPIMMHDEPHPKVLEWLAHNELHATSRDIPIGKEVECGNINFDLI</sequence>
<dbReference type="Proteomes" id="UP000507962">
    <property type="component" value="Unassembled WGS sequence"/>
</dbReference>
<dbReference type="AlphaFoldDB" id="A0A4U8YXJ5"/>
<proteinExistence type="predicted"/>
<name>A0A4U8YXJ5_9BACT</name>
<keyword evidence="2" id="KW-1185">Reference proteome</keyword>
<dbReference type="RefSeq" id="WP_180143612.1">
    <property type="nucleotide sequence ID" value="NZ_CAADHO010000008.1"/>
</dbReference>
<dbReference type="EMBL" id="CAADHO010000008">
    <property type="protein sequence ID" value="VFQ46183.1"/>
    <property type="molecule type" value="Genomic_DNA"/>
</dbReference>
<evidence type="ECO:0000313" key="2">
    <source>
        <dbReference type="Proteomes" id="UP000507962"/>
    </source>
</evidence>